<evidence type="ECO:0000256" key="5">
    <source>
        <dbReference type="ARBA" id="ARBA00050189"/>
    </source>
</evidence>
<sequence>MPNYIFETAQQSDYDRILKFLADHFYHEEPSIRATKTTIEEWLPIFAEMTQSSLKYPWSTIVTCPDGDVENGDTVVGVLLNSVWNRQEDDRKKNLNGKSEDHDLSGFSDTMQRFLSVLQKCHDDFWSLVPSDINTVIYREISSVGAPWQRQGIASKMLNRNMKSAKSMGIDGIVSATTSHANQILLAKNGFECLREFKYSEIQNDSGQKLVETDDGSNAMRINFKRIEEF</sequence>
<organism evidence="13 14">
    <name type="scientific">Caenorhabditis nigoni</name>
    <dbReference type="NCBI Taxonomy" id="1611254"/>
    <lineage>
        <taxon>Eukaryota</taxon>
        <taxon>Metazoa</taxon>
        <taxon>Ecdysozoa</taxon>
        <taxon>Nematoda</taxon>
        <taxon>Chromadorea</taxon>
        <taxon>Rhabditida</taxon>
        <taxon>Rhabditina</taxon>
        <taxon>Rhabditomorpha</taxon>
        <taxon>Rhabditoidea</taxon>
        <taxon>Rhabditidae</taxon>
        <taxon>Peloderinae</taxon>
        <taxon>Caenorhabditis</taxon>
    </lineage>
</organism>
<comment type="catalytic activity">
    <reaction evidence="8">
        <text>dopamine + acetyl-CoA = N-acetyldopamine + CoA + H(+)</text>
        <dbReference type="Rhea" id="RHEA:51388"/>
        <dbReference type="ChEBI" id="CHEBI:15378"/>
        <dbReference type="ChEBI" id="CHEBI:57287"/>
        <dbReference type="ChEBI" id="CHEBI:57288"/>
        <dbReference type="ChEBI" id="CHEBI:59905"/>
        <dbReference type="ChEBI" id="CHEBI:125678"/>
    </reaction>
    <physiologicalReaction direction="left-to-right" evidence="8">
        <dbReference type="Rhea" id="RHEA:51389"/>
    </physiologicalReaction>
</comment>
<evidence type="ECO:0000256" key="10">
    <source>
        <dbReference type="ARBA" id="ARBA00052178"/>
    </source>
</evidence>
<accession>A0A2G5UZ42</accession>
<evidence type="ECO:0000256" key="6">
    <source>
        <dbReference type="ARBA" id="ARBA00050849"/>
    </source>
</evidence>
<dbReference type="AlphaFoldDB" id="A0A2G5UZ42"/>
<comment type="caution">
    <text evidence="13">The sequence shown here is derived from an EMBL/GenBank/DDBJ whole genome shotgun (WGS) entry which is preliminary data.</text>
</comment>
<evidence type="ECO:0000256" key="3">
    <source>
        <dbReference type="ARBA" id="ARBA00038182"/>
    </source>
</evidence>
<dbReference type="SUPFAM" id="SSF55729">
    <property type="entry name" value="Acyl-CoA N-acyltransferases (Nat)"/>
    <property type="match status" value="1"/>
</dbReference>
<dbReference type="EMBL" id="PDUG01000002">
    <property type="protein sequence ID" value="PIC44793.1"/>
    <property type="molecule type" value="Genomic_DNA"/>
</dbReference>
<dbReference type="PANTHER" id="PTHR20905:SF16">
    <property type="entry name" value="N-ACETYLTRANSFERASE DOMAIN-CONTAINING PROTEIN"/>
    <property type="match status" value="1"/>
</dbReference>
<evidence type="ECO:0000256" key="12">
    <source>
        <dbReference type="ARBA" id="ARBA00052491"/>
    </source>
</evidence>
<dbReference type="InterPro" id="IPR016181">
    <property type="entry name" value="Acyl_CoA_acyltransferase"/>
</dbReference>
<dbReference type="Proteomes" id="UP000230233">
    <property type="component" value="Chromosome II"/>
</dbReference>
<evidence type="ECO:0000256" key="11">
    <source>
        <dbReference type="ARBA" id="ARBA00052335"/>
    </source>
</evidence>
<evidence type="ECO:0000256" key="2">
    <source>
        <dbReference type="ARBA" id="ARBA00037926"/>
    </source>
</evidence>
<name>A0A2G5UZ42_9PELO</name>
<keyword evidence="14" id="KW-1185">Reference proteome</keyword>
<comment type="pathway">
    <text evidence="2">Aromatic compound metabolism; melatonin biosynthesis; melatonin from serotonin: step 1/2.</text>
</comment>
<comment type="catalytic activity">
    <reaction evidence="9">
        <text>serotonin + (9Z)-octadecenoyl-CoA = N-(9Z-octadecenoyl)-serotonin + CoA + H(+)</text>
        <dbReference type="Rhea" id="RHEA:51392"/>
        <dbReference type="ChEBI" id="CHEBI:15378"/>
        <dbReference type="ChEBI" id="CHEBI:57287"/>
        <dbReference type="ChEBI" id="CHEBI:57387"/>
        <dbReference type="ChEBI" id="CHEBI:134064"/>
        <dbReference type="ChEBI" id="CHEBI:350546"/>
    </reaction>
    <physiologicalReaction direction="left-to-right" evidence="9">
        <dbReference type="Rhea" id="RHEA:51393"/>
    </physiologicalReaction>
</comment>
<dbReference type="EC" id="2.3.1.87" evidence="4"/>
<comment type="catalytic activity">
    <reaction evidence="7">
        <text>serotonin + (5Z,8Z,11Z,14Z)-eicosatetraenoyl-CoA = N-[(5Z,8Z,11Z,14Z)-eicosatetraenoyl]-serotonin + CoA + H(+)</text>
        <dbReference type="Rhea" id="RHEA:51396"/>
        <dbReference type="ChEBI" id="CHEBI:15378"/>
        <dbReference type="ChEBI" id="CHEBI:57287"/>
        <dbReference type="ChEBI" id="CHEBI:57368"/>
        <dbReference type="ChEBI" id="CHEBI:132255"/>
        <dbReference type="ChEBI" id="CHEBI:350546"/>
    </reaction>
    <physiologicalReaction direction="left-to-right" evidence="7">
        <dbReference type="Rhea" id="RHEA:51397"/>
    </physiologicalReaction>
</comment>
<comment type="catalytic activity">
    <reaction evidence="12">
        <text>serotonin + acetyl-CoA = N-acetylserotonin + CoA + H(+)</text>
        <dbReference type="Rhea" id="RHEA:25217"/>
        <dbReference type="ChEBI" id="CHEBI:15378"/>
        <dbReference type="ChEBI" id="CHEBI:17697"/>
        <dbReference type="ChEBI" id="CHEBI:57287"/>
        <dbReference type="ChEBI" id="CHEBI:57288"/>
        <dbReference type="ChEBI" id="CHEBI:350546"/>
        <dbReference type="EC" id="2.3.1.87"/>
    </reaction>
    <physiologicalReaction direction="left-to-right" evidence="12">
        <dbReference type="Rhea" id="RHEA:25218"/>
    </physiologicalReaction>
</comment>
<evidence type="ECO:0000313" key="14">
    <source>
        <dbReference type="Proteomes" id="UP000230233"/>
    </source>
</evidence>
<comment type="catalytic activity">
    <reaction evidence="10">
        <text>serotonin + hexadecanoyl-CoA = N-hexadecanoyl-serotonin + CoA + H(+)</text>
        <dbReference type="Rhea" id="RHEA:51384"/>
        <dbReference type="ChEBI" id="CHEBI:15378"/>
        <dbReference type="ChEBI" id="CHEBI:57287"/>
        <dbReference type="ChEBI" id="CHEBI:57379"/>
        <dbReference type="ChEBI" id="CHEBI:134059"/>
        <dbReference type="ChEBI" id="CHEBI:350546"/>
    </reaction>
    <physiologicalReaction direction="left-to-right" evidence="10">
        <dbReference type="Rhea" id="RHEA:51385"/>
    </physiologicalReaction>
</comment>
<evidence type="ECO:0000256" key="7">
    <source>
        <dbReference type="ARBA" id="ARBA00051284"/>
    </source>
</evidence>
<dbReference type="STRING" id="1611254.A0A2G5UZ42"/>
<evidence type="ECO:0000256" key="8">
    <source>
        <dbReference type="ARBA" id="ARBA00051711"/>
    </source>
</evidence>
<dbReference type="Gene3D" id="3.40.630.30">
    <property type="match status" value="1"/>
</dbReference>
<reference evidence="14" key="1">
    <citation type="submission" date="2017-10" db="EMBL/GenBank/DDBJ databases">
        <title>Rapid genome shrinkage in a self-fertile nematode reveals novel sperm competition proteins.</title>
        <authorList>
            <person name="Yin D."/>
            <person name="Schwarz E.M."/>
            <person name="Thomas C.G."/>
            <person name="Felde R.L."/>
            <person name="Korf I.F."/>
            <person name="Cutter A.D."/>
            <person name="Schartner C.M."/>
            <person name="Ralston E.J."/>
            <person name="Meyer B.J."/>
            <person name="Haag E.S."/>
        </authorList>
    </citation>
    <scope>NUCLEOTIDE SEQUENCE [LARGE SCALE GENOMIC DNA]</scope>
    <source>
        <strain evidence="14">JU1422</strain>
    </source>
</reference>
<comment type="similarity">
    <text evidence="3">Belongs to the acetyltransferase family. AANAT subfamily.</text>
</comment>
<evidence type="ECO:0000256" key="1">
    <source>
        <dbReference type="ARBA" id="ARBA00022679"/>
    </source>
</evidence>
<evidence type="ECO:0000313" key="13">
    <source>
        <dbReference type="EMBL" id="PIC44793.1"/>
    </source>
</evidence>
<comment type="catalytic activity">
    <reaction evidence="11">
        <text>dopamine + hexadecanoyl-CoA = N-hexadecanoyl-dopamine + CoA + H(+)</text>
        <dbReference type="Rhea" id="RHEA:51376"/>
        <dbReference type="ChEBI" id="CHEBI:15378"/>
        <dbReference type="ChEBI" id="CHEBI:57287"/>
        <dbReference type="ChEBI" id="CHEBI:57379"/>
        <dbReference type="ChEBI" id="CHEBI:59905"/>
        <dbReference type="ChEBI" id="CHEBI:134058"/>
    </reaction>
    <physiologicalReaction direction="left-to-right" evidence="11">
        <dbReference type="Rhea" id="RHEA:51377"/>
    </physiologicalReaction>
</comment>
<comment type="catalytic activity">
    <reaction evidence="6">
        <text>serotonin + octadecanoyl-CoA = N-octadecanoyl-serotonin + CoA + H(+)</text>
        <dbReference type="Rhea" id="RHEA:51400"/>
        <dbReference type="ChEBI" id="CHEBI:15378"/>
        <dbReference type="ChEBI" id="CHEBI:57287"/>
        <dbReference type="ChEBI" id="CHEBI:57394"/>
        <dbReference type="ChEBI" id="CHEBI:134065"/>
        <dbReference type="ChEBI" id="CHEBI:350546"/>
    </reaction>
    <physiologicalReaction direction="left-to-right" evidence="6">
        <dbReference type="Rhea" id="RHEA:51401"/>
    </physiologicalReaction>
</comment>
<dbReference type="GO" id="GO:0004059">
    <property type="term" value="F:aralkylamine N-acetyltransferase activity"/>
    <property type="evidence" value="ECO:0007669"/>
    <property type="project" value="UniProtKB-EC"/>
</dbReference>
<gene>
    <name evidence="13" type="primary">Cni-R05H10.1</name>
    <name evidence="13" type="synonym">Cnig_chr_II.g5040</name>
    <name evidence="13" type="ORF">B9Z55_005040</name>
</gene>
<dbReference type="PANTHER" id="PTHR20905">
    <property type="entry name" value="N-ACETYLTRANSFERASE-RELATED"/>
    <property type="match status" value="1"/>
</dbReference>
<dbReference type="OrthoDB" id="41532at2759"/>
<keyword evidence="1" id="KW-0808">Transferase</keyword>
<comment type="catalytic activity">
    <reaction evidence="5">
        <text>dopamine + (9Z)-octadecenoyl-CoA = N-(9Z-octadecanoyl)-dopamine + CoA + H(+)</text>
        <dbReference type="Rhea" id="RHEA:51380"/>
        <dbReference type="ChEBI" id="CHEBI:15378"/>
        <dbReference type="ChEBI" id="CHEBI:31883"/>
        <dbReference type="ChEBI" id="CHEBI:57287"/>
        <dbReference type="ChEBI" id="CHEBI:57387"/>
        <dbReference type="ChEBI" id="CHEBI:59905"/>
    </reaction>
    <physiologicalReaction direction="left-to-right" evidence="5">
        <dbReference type="Rhea" id="RHEA:51381"/>
    </physiologicalReaction>
</comment>
<evidence type="ECO:0000256" key="4">
    <source>
        <dbReference type="ARBA" id="ARBA00039114"/>
    </source>
</evidence>
<proteinExistence type="inferred from homology"/>
<protein>
    <recommendedName>
        <fullName evidence="4">aralkylamine N-acetyltransferase</fullName>
        <ecNumber evidence="4">2.3.1.87</ecNumber>
    </recommendedName>
</protein>
<evidence type="ECO:0000256" key="9">
    <source>
        <dbReference type="ARBA" id="ARBA00051823"/>
    </source>
</evidence>
<dbReference type="FunFam" id="3.40.630.30:FF:000046">
    <property type="entry name" value="Dopamine N-acetyltransferase"/>
    <property type="match status" value="1"/>
</dbReference>